<evidence type="ECO:0000256" key="1">
    <source>
        <dbReference type="PIRNR" id="PIRNR029171"/>
    </source>
</evidence>
<dbReference type="PIRSF" id="PIRSF029171">
    <property type="entry name" value="Esterase_LipA"/>
    <property type="match status" value="1"/>
</dbReference>
<dbReference type="STRING" id="1245748.A0A397I064"/>
<dbReference type="Gene3D" id="3.40.50.1820">
    <property type="entry name" value="alpha/beta hydrolase"/>
    <property type="match status" value="2"/>
</dbReference>
<feature type="chain" id="PRO_5043114398" description="Serine aminopeptidase S33 domain-containing protein" evidence="1">
    <location>
        <begin position="26"/>
        <end position="451"/>
    </location>
</feature>
<dbReference type="SUPFAM" id="SSF53474">
    <property type="entry name" value="alpha/beta-Hydrolases"/>
    <property type="match status" value="1"/>
</dbReference>
<keyword evidence="3" id="KW-1185">Reference proteome</keyword>
<reference evidence="2 3" key="1">
    <citation type="submission" date="2018-08" db="EMBL/GenBank/DDBJ databases">
        <title>Draft genome sequences of two Aspergillus turcosus clinical strains isolated from bronchoalveolar lavage fluid: one azole-susceptible and the other azole-resistant.</title>
        <authorList>
            <person name="Parent-Michaud M."/>
            <person name="Dufresne P.J."/>
            <person name="Fournier E."/>
            <person name="Martineau C."/>
            <person name="Moreira S."/>
            <person name="Perkins V."/>
            <person name="De Repentigny L."/>
            <person name="Dufresne S.F."/>
        </authorList>
    </citation>
    <scope>NUCLEOTIDE SEQUENCE [LARGE SCALE GENOMIC DNA]</scope>
    <source>
        <strain evidence="2">HMR AF 1038</strain>
    </source>
</reference>
<dbReference type="PANTHER" id="PTHR34853:SF1">
    <property type="entry name" value="LIPASE 5"/>
    <property type="match status" value="1"/>
</dbReference>
<evidence type="ECO:0000313" key="3">
    <source>
        <dbReference type="Proteomes" id="UP000215289"/>
    </source>
</evidence>
<accession>A0A397I064</accession>
<feature type="signal peptide" evidence="1">
    <location>
        <begin position="1"/>
        <end position="25"/>
    </location>
</feature>
<dbReference type="EMBL" id="NIDN02000163">
    <property type="protein sequence ID" value="RLL95206.1"/>
    <property type="molecule type" value="Genomic_DNA"/>
</dbReference>
<evidence type="ECO:0008006" key="4">
    <source>
        <dbReference type="Google" id="ProtNLM"/>
    </source>
</evidence>
<keyword evidence="1" id="KW-0732">Signal</keyword>
<gene>
    <name evidence="2" type="ORF">CFD26_103269</name>
</gene>
<name>A0A397I064_9EURO</name>
<organism evidence="2 3">
    <name type="scientific">Aspergillus turcosus</name>
    <dbReference type="NCBI Taxonomy" id="1245748"/>
    <lineage>
        <taxon>Eukaryota</taxon>
        <taxon>Fungi</taxon>
        <taxon>Dikarya</taxon>
        <taxon>Ascomycota</taxon>
        <taxon>Pezizomycotina</taxon>
        <taxon>Eurotiomycetes</taxon>
        <taxon>Eurotiomycetidae</taxon>
        <taxon>Eurotiales</taxon>
        <taxon>Aspergillaceae</taxon>
        <taxon>Aspergillus</taxon>
        <taxon>Aspergillus subgen. Fumigati</taxon>
    </lineage>
</organism>
<sequence>MKMTTLRMRFLFAASLISLVRVGTATQGSNYNVTESFAEAHSCGSKCQAALNEANAIDLATFGENFDFDFYETAANFSGSKPGDLLKLQPVDPVTLQINAGTTVYRIQYTSRDLDGSPVPATGFIALPYAPAKQNSSTYPVVAYAHGTSGIYRGCAPSNSPNLYDYNSWQLLIARGYAVVATDYAGLGNNYTLHKYVSFPAQVNDIYFSMIAARKAFDIFSDTWMAAGHSQGGGAVWKLAESDYVKHDKNYLGTVALAPAAKVIDMFLADRDEVISSGYLPLHAKAYQRVHPSYNLTILSDIMRHRMVISDTAQLCLDAVAALSSDLTVDENISKKGINTDIPLLLKWQNEMAPASGGHNSQPLLVVQGLNDTAVVPSVTRALWKRSCDDGNEIHLAEYPGMNHDQVIPAAAPEWLAWMDARFAQQRTSGTCSIVRERPFDLKYVELAPGT</sequence>
<dbReference type="Pfam" id="PF03583">
    <property type="entry name" value="LIP"/>
    <property type="match status" value="1"/>
</dbReference>
<proteinExistence type="inferred from homology"/>
<protein>
    <recommendedName>
        <fullName evidence="4">Serine aminopeptidase S33 domain-containing protein</fullName>
    </recommendedName>
</protein>
<evidence type="ECO:0000313" key="2">
    <source>
        <dbReference type="EMBL" id="RLL95206.1"/>
    </source>
</evidence>
<dbReference type="GO" id="GO:0004806">
    <property type="term" value="F:triacylglycerol lipase activity"/>
    <property type="evidence" value="ECO:0007669"/>
    <property type="project" value="UniProtKB-UniRule"/>
</dbReference>
<dbReference type="GO" id="GO:0016042">
    <property type="term" value="P:lipid catabolic process"/>
    <property type="evidence" value="ECO:0007669"/>
    <property type="project" value="UniProtKB-UniRule"/>
</dbReference>
<dbReference type="InterPro" id="IPR005152">
    <property type="entry name" value="Lipase_secreted"/>
</dbReference>
<comment type="caution">
    <text evidence="2">The sequence shown here is derived from an EMBL/GenBank/DDBJ whole genome shotgun (WGS) entry which is preliminary data.</text>
</comment>
<dbReference type="InterPro" id="IPR029058">
    <property type="entry name" value="AB_hydrolase_fold"/>
</dbReference>
<dbReference type="PANTHER" id="PTHR34853">
    <property type="match status" value="1"/>
</dbReference>
<dbReference type="Proteomes" id="UP000215289">
    <property type="component" value="Unassembled WGS sequence"/>
</dbReference>
<dbReference type="AlphaFoldDB" id="A0A397I064"/>
<comment type="similarity">
    <text evidence="1">Belongs to the AB hydrolase superfamily. Lipase family.</text>
</comment>
<dbReference type="OrthoDB" id="5382058at2759"/>